<dbReference type="SUPFAM" id="SSF51064">
    <property type="entry name" value="Head domain of nucleotide exchange factor GrpE"/>
    <property type="match status" value="1"/>
</dbReference>
<dbReference type="Pfam" id="PF01025">
    <property type="entry name" value="GrpE"/>
    <property type="match status" value="1"/>
</dbReference>
<accession>A0A6S6SPR7</accession>
<protein>
    <recommendedName>
        <fullName evidence="8 10">Protein GrpE</fullName>
    </recommendedName>
    <alternativeName>
        <fullName evidence="9 10">HSP-70 cofactor</fullName>
    </alternativeName>
</protein>
<keyword evidence="6 10" id="KW-0143">Chaperone</keyword>
<evidence type="ECO:0000256" key="6">
    <source>
        <dbReference type="ARBA" id="ARBA00023186"/>
    </source>
</evidence>
<organism evidence="13">
    <name type="scientific">uncultured Sulfurovum sp</name>
    <dbReference type="NCBI Taxonomy" id="269237"/>
    <lineage>
        <taxon>Bacteria</taxon>
        <taxon>Pseudomonadati</taxon>
        <taxon>Campylobacterota</taxon>
        <taxon>Epsilonproteobacteria</taxon>
        <taxon>Campylobacterales</taxon>
        <taxon>Sulfurovaceae</taxon>
        <taxon>Sulfurovum</taxon>
        <taxon>environmental samples</taxon>
    </lineage>
</organism>
<evidence type="ECO:0000256" key="12">
    <source>
        <dbReference type="SAM" id="MobiDB-lite"/>
    </source>
</evidence>
<evidence type="ECO:0000256" key="5">
    <source>
        <dbReference type="ARBA" id="ARBA00023016"/>
    </source>
</evidence>
<proteinExistence type="inferred from homology"/>
<evidence type="ECO:0000256" key="4">
    <source>
        <dbReference type="ARBA" id="ARBA00022490"/>
    </source>
</evidence>
<comment type="similarity">
    <text evidence="2 10 11">Belongs to the GrpE family.</text>
</comment>
<dbReference type="PANTHER" id="PTHR21237:SF23">
    <property type="entry name" value="GRPE PROTEIN HOMOLOG, MITOCHONDRIAL"/>
    <property type="match status" value="1"/>
</dbReference>
<dbReference type="FunFam" id="2.30.22.10:FF:000001">
    <property type="entry name" value="Protein GrpE"/>
    <property type="match status" value="1"/>
</dbReference>
<reference evidence="13" key="1">
    <citation type="submission" date="2020-01" db="EMBL/GenBank/DDBJ databases">
        <authorList>
            <person name="Meier V. D."/>
            <person name="Meier V D."/>
        </authorList>
    </citation>
    <scope>NUCLEOTIDE SEQUENCE</scope>
    <source>
        <strain evidence="13">HLG_WM_MAG_02</strain>
    </source>
</reference>
<dbReference type="SUPFAM" id="SSF58014">
    <property type="entry name" value="Coiled-coil domain of nucleotide exchange factor GrpE"/>
    <property type="match status" value="1"/>
</dbReference>
<name>A0A6S6SPR7_9BACT</name>
<dbReference type="GO" id="GO:0000774">
    <property type="term" value="F:adenyl-nucleotide exchange factor activity"/>
    <property type="evidence" value="ECO:0007669"/>
    <property type="project" value="InterPro"/>
</dbReference>
<dbReference type="CDD" id="cd00446">
    <property type="entry name" value="GrpE"/>
    <property type="match status" value="1"/>
</dbReference>
<dbReference type="GO" id="GO:0051087">
    <property type="term" value="F:protein-folding chaperone binding"/>
    <property type="evidence" value="ECO:0007669"/>
    <property type="project" value="InterPro"/>
</dbReference>
<comment type="subunit">
    <text evidence="3 10">Homodimer.</text>
</comment>
<evidence type="ECO:0000256" key="1">
    <source>
        <dbReference type="ARBA" id="ARBA00004496"/>
    </source>
</evidence>
<gene>
    <name evidence="10" type="primary">grpE</name>
    <name evidence="13" type="ORF">HELGO_WM14918</name>
</gene>
<dbReference type="PANTHER" id="PTHR21237">
    <property type="entry name" value="GRPE PROTEIN"/>
    <property type="match status" value="1"/>
</dbReference>
<comment type="function">
    <text evidence="7 10">Participates actively in the response to hyperosmotic and heat shock by preventing the aggregation of stress-denatured proteins, in association with DnaK and GrpE. It is the nucleotide exchange factor for DnaK and may function as a thermosensor. Unfolded proteins bind initially to DnaJ; upon interaction with the DnaJ-bound protein, DnaK hydrolyzes its bound ATP, resulting in the formation of a stable complex. GrpE releases ADP from DnaK; ATP binding to DnaK triggers the release of the substrate protein, thus completing the reaction cycle. Several rounds of ATP-dependent interactions between DnaJ, DnaK and GrpE are required for fully efficient folding.</text>
</comment>
<dbReference type="NCBIfam" id="NF010738">
    <property type="entry name" value="PRK14140.1"/>
    <property type="match status" value="1"/>
</dbReference>
<comment type="subcellular location">
    <subcellularLocation>
        <location evidence="1 10">Cytoplasm</location>
    </subcellularLocation>
</comment>
<dbReference type="InterPro" id="IPR000740">
    <property type="entry name" value="GrpE"/>
</dbReference>
<dbReference type="GO" id="GO:0006457">
    <property type="term" value="P:protein folding"/>
    <property type="evidence" value="ECO:0007669"/>
    <property type="project" value="InterPro"/>
</dbReference>
<evidence type="ECO:0000256" key="9">
    <source>
        <dbReference type="ARBA" id="ARBA00076414"/>
    </source>
</evidence>
<dbReference type="Gene3D" id="3.90.20.20">
    <property type="match status" value="1"/>
</dbReference>
<dbReference type="GO" id="GO:0051082">
    <property type="term" value="F:unfolded protein binding"/>
    <property type="evidence" value="ECO:0007669"/>
    <property type="project" value="TreeGrafter"/>
</dbReference>
<dbReference type="Gene3D" id="2.30.22.10">
    <property type="entry name" value="Head domain of nucleotide exchange factor GrpE"/>
    <property type="match status" value="1"/>
</dbReference>
<dbReference type="PRINTS" id="PR00773">
    <property type="entry name" value="GRPEPROTEIN"/>
</dbReference>
<dbReference type="EMBL" id="CACVAZ010000064">
    <property type="protein sequence ID" value="CAA6810459.1"/>
    <property type="molecule type" value="Genomic_DNA"/>
</dbReference>
<evidence type="ECO:0000256" key="10">
    <source>
        <dbReference type="HAMAP-Rule" id="MF_01151"/>
    </source>
</evidence>
<dbReference type="GO" id="GO:0005829">
    <property type="term" value="C:cytosol"/>
    <property type="evidence" value="ECO:0007669"/>
    <property type="project" value="TreeGrafter"/>
</dbReference>
<feature type="region of interest" description="Disordered" evidence="12">
    <location>
        <begin position="1"/>
        <end position="34"/>
    </location>
</feature>
<evidence type="ECO:0000256" key="2">
    <source>
        <dbReference type="ARBA" id="ARBA00009054"/>
    </source>
</evidence>
<keyword evidence="4 10" id="KW-0963">Cytoplasm</keyword>
<evidence type="ECO:0000256" key="11">
    <source>
        <dbReference type="RuleBase" id="RU004478"/>
    </source>
</evidence>
<dbReference type="HAMAP" id="MF_01151">
    <property type="entry name" value="GrpE"/>
    <property type="match status" value="1"/>
</dbReference>
<dbReference type="InterPro" id="IPR009012">
    <property type="entry name" value="GrpE_head"/>
</dbReference>
<keyword evidence="5 10" id="KW-0346">Stress response</keyword>
<dbReference type="InterPro" id="IPR013805">
    <property type="entry name" value="GrpE_CC"/>
</dbReference>
<evidence type="ECO:0000256" key="3">
    <source>
        <dbReference type="ARBA" id="ARBA00011738"/>
    </source>
</evidence>
<dbReference type="GO" id="GO:0042803">
    <property type="term" value="F:protein homodimerization activity"/>
    <property type="evidence" value="ECO:0007669"/>
    <property type="project" value="InterPro"/>
</dbReference>
<evidence type="ECO:0000256" key="8">
    <source>
        <dbReference type="ARBA" id="ARBA00072274"/>
    </source>
</evidence>
<evidence type="ECO:0000256" key="7">
    <source>
        <dbReference type="ARBA" id="ARBA00053401"/>
    </source>
</evidence>
<sequence>MSKENENSNVETEVVTEEVETFKTEEVTEEVETELEVDELSQLKAEVIEWEDKYLRAHADFENSKRLLIKDKTAAVSYANESFANDVLSVVDSFDSALAMIDTTASEEGSEVLEKIREGVNLTYTQLTKVLEKNGIKAVECEGEFNPDIHQAIMQIESEDKEAGEIVQVLQKGYTIKERLLRPAMVSTAK</sequence>
<dbReference type="AlphaFoldDB" id="A0A6S6SPR7"/>
<evidence type="ECO:0000313" key="13">
    <source>
        <dbReference type="EMBL" id="CAA6810459.1"/>
    </source>
</evidence>